<evidence type="ECO:0000259" key="8">
    <source>
        <dbReference type="SMART" id="SM00479"/>
    </source>
</evidence>
<sequence>MSTLRRPPKEARRMFTAQGLFGNTACPKAATCDIPACFFKHPVEHTFATAERAAKKRRVEGEEDDEKAKDVLAEETPVKKQKVEDEDTGSLLRKKKLPTPPPVLTTPIEPEAPPTVQVEEETTKEATPVPNPGPVQPVRPASPTPTAPAPPAADKPPPTLAKPALASEAKGKTTAKATPLEPAINISGPIIPVTFPACSVPNITRQPLLAILEKEYLSYYGVISGDELKYRARKAALKREEEIVNKHTKLTYKNAMKNAIIEVKKRPRITLEDLENEGKEVKQKIKGLGAVMEVLETFVMTDKAKLAEWDYIIDIPTPEENAPRNEEGCERVCDRCGKRWIVKGDLDDEDKSACQYHYGKPYWRTQNGAKQQVYSCCTLPMGEKGCTRGCHVFKLSYPPRLQVQQPFLNVPAHDPASAEGKLPVVSFDCEMSYTTAGLELTRITALDHEGTLLFDELIRPPNPVLDLNTRFSGVSSLESATCTLQDVRTRLLNLIDSKTILLGHGLENDLTALRIIHNRVIDTAILYPHPRGRPIRNSLKYLAERYLCRQIQKGDGNAGHDSREDAEVPLELVRVKAEEEMRRRSLAKK</sequence>
<dbReference type="Proteomes" id="UP000033140">
    <property type="component" value="Unassembled WGS sequence"/>
</dbReference>
<dbReference type="CDD" id="cd06145">
    <property type="entry name" value="REX1_like"/>
    <property type="match status" value="1"/>
</dbReference>
<dbReference type="SUPFAM" id="SSF53098">
    <property type="entry name" value="Ribonuclease H-like"/>
    <property type="match status" value="1"/>
</dbReference>
<dbReference type="InterPro" id="IPR034922">
    <property type="entry name" value="REX1-like_exo"/>
</dbReference>
<dbReference type="InterPro" id="IPR013520">
    <property type="entry name" value="Ribonucl_H"/>
</dbReference>
<keyword evidence="3" id="KW-0540">Nuclease</keyword>
<keyword evidence="6" id="KW-0539">Nucleus</keyword>
<gene>
    <name evidence="9" type="ORF">G7K_4513-t2</name>
</gene>
<keyword evidence="10" id="KW-1185">Reference proteome</keyword>
<evidence type="ECO:0000256" key="7">
    <source>
        <dbReference type="SAM" id="MobiDB-lite"/>
    </source>
</evidence>
<dbReference type="PANTHER" id="PTHR12801">
    <property type="entry name" value="RNA EXONUCLEASE REXO1 / RECO3 FAMILY MEMBER-RELATED"/>
    <property type="match status" value="1"/>
</dbReference>
<dbReference type="GO" id="GO:0003676">
    <property type="term" value="F:nucleic acid binding"/>
    <property type="evidence" value="ECO:0007669"/>
    <property type="project" value="InterPro"/>
</dbReference>
<keyword evidence="4" id="KW-0378">Hydrolase</keyword>
<dbReference type="PANTHER" id="PTHR12801:SF115">
    <property type="entry name" value="FI18136P1-RELATED"/>
    <property type="match status" value="1"/>
</dbReference>
<evidence type="ECO:0000256" key="4">
    <source>
        <dbReference type="ARBA" id="ARBA00022801"/>
    </source>
</evidence>
<dbReference type="GO" id="GO:0005634">
    <property type="term" value="C:nucleus"/>
    <property type="evidence" value="ECO:0007669"/>
    <property type="project" value="UniProtKB-SubCell"/>
</dbReference>
<dbReference type="EMBL" id="BACD03000032">
    <property type="protein sequence ID" value="GAO50386.1"/>
    <property type="molecule type" value="Genomic_DNA"/>
</dbReference>
<organism evidence="9 10">
    <name type="scientific">Saitoella complicata (strain BCRC 22490 / CBS 7301 / JCM 7358 / NBRC 10748 / NRRL Y-17804)</name>
    <dbReference type="NCBI Taxonomy" id="698492"/>
    <lineage>
        <taxon>Eukaryota</taxon>
        <taxon>Fungi</taxon>
        <taxon>Dikarya</taxon>
        <taxon>Ascomycota</taxon>
        <taxon>Taphrinomycotina</taxon>
        <taxon>Taphrinomycotina incertae sedis</taxon>
        <taxon>Saitoella</taxon>
    </lineage>
</organism>
<evidence type="ECO:0000313" key="10">
    <source>
        <dbReference type="Proteomes" id="UP000033140"/>
    </source>
</evidence>
<dbReference type="STRING" id="698492.A0A0E9NL39"/>
<comment type="caution">
    <text evidence="9">The sequence shown here is derived from an EMBL/GenBank/DDBJ whole genome shotgun (WGS) entry which is preliminary data.</text>
</comment>
<name>A0A0E9NL39_SAICN</name>
<comment type="subcellular location">
    <subcellularLocation>
        <location evidence="1">Nucleus</location>
    </subcellularLocation>
</comment>
<feature type="compositionally biased region" description="Pro residues" evidence="7">
    <location>
        <begin position="129"/>
        <end position="160"/>
    </location>
</feature>
<proteinExistence type="inferred from homology"/>
<feature type="compositionally biased region" description="Basic and acidic residues" evidence="7">
    <location>
        <begin position="66"/>
        <end position="83"/>
    </location>
</feature>
<dbReference type="AlphaFoldDB" id="A0A0E9NL39"/>
<dbReference type="InterPro" id="IPR036397">
    <property type="entry name" value="RNaseH_sf"/>
</dbReference>
<evidence type="ECO:0000256" key="1">
    <source>
        <dbReference type="ARBA" id="ARBA00004123"/>
    </source>
</evidence>
<feature type="region of interest" description="Disordered" evidence="7">
    <location>
        <begin position="51"/>
        <end position="176"/>
    </location>
</feature>
<reference evidence="9 10" key="2">
    <citation type="journal article" date="2014" name="J. Gen. Appl. Microbiol.">
        <title>The early diverging ascomycetous budding yeast Saitoella complicata has three histone deacetylases belonging to the Clr6, Hos2, and Rpd3 lineages.</title>
        <authorList>
            <person name="Nishida H."/>
            <person name="Matsumoto T."/>
            <person name="Kondo S."/>
            <person name="Hamamoto M."/>
            <person name="Yoshikawa H."/>
        </authorList>
    </citation>
    <scope>NUCLEOTIDE SEQUENCE [LARGE SCALE GENOMIC DNA]</scope>
    <source>
        <strain evidence="9 10">NRRL Y-17804</strain>
    </source>
</reference>
<dbReference type="InterPro" id="IPR047021">
    <property type="entry name" value="REXO1/3/4-like"/>
</dbReference>
<evidence type="ECO:0000256" key="3">
    <source>
        <dbReference type="ARBA" id="ARBA00022722"/>
    </source>
</evidence>
<reference evidence="9 10" key="1">
    <citation type="journal article" date="2011" name="J. Gen. Appl. Microbiol.">
        <title>Draft genome sequencing of the enigmatic yeast Saitoella complicata.</title>
        <authorList>
            <person name="Nishida H."/>
            <person name="Hamamoto M."/>
            <person name="Sugiyama J."/>
        </authorList>
    </citation>
    <scope>NUCLEOTIDE SEQUENCE [LARGE SCALE GENOMIC DNA]</scope>
    <source>
        <strain evidence="9 10">NRRL Y-17804</strain>
    </source>
</reference>
<dbReference type="GO" id="GO:0004527">
    <property type="term" value="F:exonuclease activity"/>
    <property type="evidence" value="ECO:0007669"/>
    <property type="project" value="UniProtKB-KW"/>
</dbReference>
<feature type="domain" description="Exonuclease" evidence="8">
    <location>
        <begin position="423"/>
        <end position="582"/>
    </location>
</feature>
<evidence type="ECO:0000313" key="9">
    <source>
        <dbReference type="EMBL" id="GAO50386.1"/>
    </source>
</evidence>
<dbReference type="OMA" id="GQCTYHP"/>
<dbReference type="SMART" id="SM00479">
    <property type="entry name" value="EXOIII"/>
    <property type="match status" value="1"/>
</dbReference>
<accession>A0A0E9NL39</accession>
<protein>
    <recommendedName>
        <fullName evidence="8">Exonuclease domain-containing protein</fullName>
    </recommendedName>
</protein>
<dbReference type="InterPro" id="IPR012337">
    <property type="entry name" value="RNaseH-like_sf"/>
</dbReference>
<dbReference type="FunFam" id="3.30.420.10:FF:000031">
    <property type="entry name" value="RNA exonuclease 1"/>
    <property type="match status" value="1"/>
</dbReference>
<dbReference type="Gene3D" id="3.30.420.10">
    <property type="entry name" value="Ribonuclease H-like superfamily/Ribonuclease H"/>
    <property type="match status" value="1"/>
</dbReference>
<keyword evidence="5" id="KW-0269">Exonuclease</keyword>
<reference evidence="9 10" key="3">
    <citation type="journal article" date="2015" name="Genome Announc.">
        <title>Draft Genome Sequence of the Archiascomycetous Yeast Saitoella complicata.</title>
        <authorList>
            <person name="Yamauchi K."/>
            <person name="Kondo S."/>
            <person name="Hamamoto M."/>
            <person name="Takahashi Y."/>
            <person name="Ogura Y."/>
            <person name="Hayashi T."/>
            <person name="Nishida H."/>
        </authorList>
    </citation>
    <scope>NUCLEOTIDE SEQUENCE [LARGE SCALE GENOMIC DNA]</scope>
    <source>
        <strain evidence="9 10">NRRL Y-17804</strain>
    </source>
</reference>
<evidence type="ECO:0000256" key="6">
    <source>
        <dbReference type="ARBA" id="ARBA00023242"/>
    </source>
</evidence>
<dbReference type="GO" id="GO:0010629">
    <property type="term" value="P:negative regulation of gene expression"/>
    <property type="evidence" value="ECO:0007669"/>
    <property type="project" value="UniProtKB-ARBA"/>
</dbReference>
<evidence type="ECO:0000256" key="5">
    <source>
        <dbReference type="ARBA" id="ARBA00022839"/>
    </source>
</evidence>
<evidence type="ECO:0000256" key="2">
    <source>
        <dbReference type="ARBA" id="ARBA00006357"/>
    </source>
</evidence>
<comment type="similarity">
    <text evidence="2">Belongs to the REXO1/REXO3 family.</text>
</comment>